<organism evidence="7 10">
    <name type="scientific">Lachnotalea glycerini</name>
    <dbReference type="NCBI Taxonomy" id="1763509"/>
    <lineage>
        <taxon>Bacteria</taxon>
        <taxon>Bacillati</taxon>
        <taxon>Bacillota</taxon>
        <taxon>Clostridia</taxon>
        <taxon>Lachnospirales</taxon>
        <taxon>Lachnospiraceae</taxon>
        <taxon>Lachnotalea</taxon>
    </lineage>
</organism>
<feature type="transmembrane region" description="Helical" evidence="6">
    <location>
        <begin position="37"/>
        <end position="57"/>
    </location>
</feature>
<comment type="subcellular location">
    <subcellularLocation>
        <location evidence="1">Membrane</location>
        <topology evidence="1">Multi-pass membrane protein</topology>
    </subcellularLocation>
</comment>
<evidence type="ECO:0000256" key="3">
    <source>
        <dbReference type="ARBA" id="ARBA00022692"/>
    </source>
</evidence>
<dbReference type="GO" id="GO:0004659">
    <property type="term" value="F:prenyltransferase activity"/>
    <property type="evidence" value="ECO:0007669"/>
    <property type="project" value="InterPro"/>
</dbReference>
<gene>
    <name evidence="7" type="ORF">C8E03_10474</name>
    <name evidence="8" type="ORF">CG710_016595</name>
</gene>
<dbReference type="InterPro" id="IPR026046">
    <property type="entry name" value="UBIAD1"/>
</dbReference>
<feature type="transmembrane region" description="Helical" evidence="6">
    <location>
        <begin position="170"/>
        <end position="192"/>
    </location>
</feature>
<dbReference type="AlphaFoldDB" id="A0A255IBA3"/>
<evidence type="ECO:0000256" key="1">
    <source>
        <dbReference type="ARBA" id="ARBA00004141"/>
    </source>
</evidence>
<feature type="transmembrane region" description="Helical" evidence="6">
    <location>
        <begin position="236"/>
        <end position="258"/>
    </location>
</feature>
<keyword evidence="5 6" id="KW-0472">Membrane</keyword>
<dbReference type="EMBL" id="NOKA02000050">
    <property type="protein sequence ID" value="RDY30059.1"/>
    <property type="molecule type" value="Genomic_DNA"/>
</dbReference>
<feature type="transmembrane region" description="Helical" evidence="6">
    <location>
        <begin position="78"/>
        <end position="95"/>
    </location>
</feature>
<feature type="transmembrane region" description="Helical" evidence="6">
    <location>
        <begin position="101"/>
        <end position="120"/>
    </location>
</feature>
<dbReference type="PANTHER" id="PTHR13929">
    <property type="entry name" value="1,4-DIHYDROXY-2-NAPHTHOATE OCTAPRENYLTRANSFERASE"/>
    <property type="match status" value="1"/>
</dbReference>
<accession>A0A255IBA3</accession>
<dbReference type="GO" id="GO:0009234">
    <property type="term" value="P:menaquinone biosynthetic process"/>
    <property type="evidence" value="ECO:0007669"/>
    <property type="project" value="TreeGrafter"/>
</dbReference>
<dbReference type="Proteomes" id="UP000247523">
    <property type="component" value="Unassembled WGS sequence"/>
</dbReference>
<dbReference type="RefSeq" id="WP_094377737.1">
    <property type="nucleotide sequence ID" value="NZ_NOKA02000050.1"/>
</dbReference>
<dbReference type="OrthoDB" id="9767568at2"/>
<evidence type="ECO:0000256" key="4">
    <source>
        <dbReference type="ARBA" id="ARBA00022989"/>
    </source>
</evidence>
<comment type="caution">
    <text evidence="7">The sequence shown here is derived from an EMBL/GenBank/DDBJ whole genome shotgun (WGS) entry which is preliminary data.</text>
</comment>
<dbReference type="Pfam" id="PF01040">
    <property type="entry name" value="UbiA"/>
    <property type="match status" value="1"/>
</dbReference>
<reference evidence="7 10" key="2">
    <citation type="submission" date="2018-05" db="EMBL/GenBank/DDBJ databases">
        <title>Genomic Encyclopedia of Type Strains, Phase IV (KMG-IV): sequencing the most valuable type-strain genomes for metagenomic binning, comparative biology and taxonomic classification.</title>
        <authorList>
            <person name="Goeker M."/>
        </authorList>
    </citation>
    <scope>NUCLEOTIDE SEQUENCE [LARGE SCALE GENOMIC DNA]</scope>
    <source>
        <strain evidence="7 10">DSM 28816</strain>
    </source>
</reference>
<evidence type="ECO:0000313" key="8">
    <source>
        <dbReference type="EMBL" id="RDY30059.1"/>
    </source>
</evidence>
<dbReference type="GO" id="GO:0016020">
    <property type="term" value="C:membrane"/>
    <property type="evidence" value="ECO:0007669"/>
    <property type="project" value="UniProtKB-SubCell"/>
</dbReference>
<reference evidence="8 9" key="1">
    <citation type="journal article" date="2017" name="Genome Announc.">
        <title>Draft Genome Sequence of a Sporulating and Motile Strain of Lachnotalea glycerini Isolated from Water in Quebec City, Canada.</title>
        <authorList>
            <person name="Maheux A.F."/>
            <person name="Boudreau D.K."/>
            <person name="Berube E."/>
            <person name="Boissinot M."/>
            <person name="Raymond F."/>
            <person name="Brodeur S."/>
            <person name="Corbeil J."/>
            <person name="Isabel S."/>
            <person name="Omar R.F."/>
            <person name="Bergeron M.G."/>
        </authorList>
    </citation>
    <scope>NUCLEOTIDE SEQUENCE [LARGE SCALE GENOMIC DNA]</scope>
    <source>
        <strain evidence="8 9">CCRI-19302</strain>
    </source>
</reference>
<reference evidence="8" key="3">
    <citation type="submission" date="2018-07" db="EMBL/GenBank/DDBJ databases">
        <authorList>
            <person name="Quirk P.G."/>
            <person name="Krulwich T.A."/>
        </authorList>
    </citation>
    <scope>NUCLEOTIDE SEQUENCE</scope>
    <source>
        <strain evidence="8">CCRI-19302</strain>
    </source>
</reference>
<evidence type="ECO:0000256" key="6">
    <source>
        <dbReference type="SAM" id="Phobius"/>
    </source>
</evidence>
<dbReference type="CDD" id="cd13962">
    <property type="entry name" value="PT_UbiA_UBIAD1"/>
    <property type="match status" value="1"/>
</dbReference>
<feature type="transmembrane region" description="Helical" evidence="6">
    <location>
        <begin position="12"/>
        <end position="31"/>
    </location>
</feature>
<evidence type="ECO:0000313" key="10">
    <source>
        <dbReference type="Proteomes" id="UP000247523"/>
    </source>
</evidence>
<keyword evidence="4 6" id="KW-1133">Transmembrane helix</keyword>
<evidence type="ECO:0000256" key="2">
    <source>
        <dbReference type="ARBA" id="ARBA00022679"/>
    </source>
</evidence>
<sequence>MIKKFFNYIEIKTKITSTFTFAMTIGFLLYHKQVINWKLTIIFFFSMFLFDLATTAINNYIDSKDNGQILDFSRKTSLYIIYILFAISTVLGLYLAYLSDLVILATGAVCFLCGVLYTYGPVPISRQPLGEILSGFFYGVMIPFILMYINTPSGTFLSYQMSLESVYLKLQIAPIISLLLFAAIPFCLTANIMLANNICDLEKDIKVKRFTLPYYIGEKALPLFAGLYYATYIATVLMVIFKILSPICLFSLLSIILVQKNINQFLKKQEKASTFMCSIKNFVIVMGANTTVIFISLFF</sequence>
<keyword evidence="2 7" id="KW-0808">Transferase</keyword>
<dbReference type="Proteomes" id="UP000216411">
    <property type="component" value="Unassembled WGS sequence"/>
</dbReference>
<keyword evidence="3 6" id="KW-0812">Transmembrane</keyword>
<dbReference type="GO" id="GO:0042371">
    <property type="term" value="P:vitamin K biosynthetic process"/>
    <property type="evidence" value="ECO:0007669"/>
    <property type="project" value="TreeGrafter"/>
</dbReference>
<evidence type="ECO:0000313" key="7">
    <source>
        <dbReference type="EMBL" id="PXV91067.1"/>
    </source>
</evidence>
<dbReference type="PANTHER" id="PTHR13929:SF0">
    <property type="entry name" value="UBIA PRENYLTRANSFERASE DOMAIN-CONTAINING PROTEIN 1"/>
    <property type="match status" value="1"/>
</dbReference>
<protein>
    <submittedName>
        <fullName evidence="7 8">Prenyltransferase</fullName>
    </submittedName>
</protein>
<feature type="transmembrane region" description="Helical" evidence="6">
    <location>
        <begin position="132"/>
        <end position="150"/>
    </location>
</feature>
<dbReference type="EMBL" id="QICS01000004">
    <property type="protein sequence ID" value="PXV91067.1"/>
    <property type="molecule type" value="Genomic_DNA"/>
</dbReference>
<name>A0A255IBA3_9FIRM</name>
<evidence type="ECO:0000313" key="9">
    <source>
        <dbReference type="Proteomes" id="UP000216411"/>
    </source>
</evidence>
<dbReference type="InterPro" id="IPR000537">
    <property type="entry name" value="UbiA_prenyltransferase"/>
</dbReference>
<keyword evidence="9" id="KW-1185">Reference proteome</keyword>
<proteinExistence type="predicted"/>
<evidence type="ECO:0000256" key="5">
    <source>
        <dbReference type="ARBA" id="ARBA00023136"/>
    </source>
</evidence>
<feature type="transmembrane region" description="Helical" evidence="6">
    <location>
        <begin position="212"/>
        <end position="230"/>
    </location>
</feature>
<feature type="transmembrane region" description="Helical" evidence="6">
    <location>
        <begin position="279"/>
        <end position="298"/>
    </location>
</feature>